<sequence>MKPSMNFKSLAFLVTLASAASLPNPNPNHLVARDSRGYGTLIKAITIMIKTHSDEIKEFFDEAFENMGKRTTHRPPTPDIQFGNYSGFL</sequence>
<keyword evidence="2" id="KW-1185">Reference proteome</keyword>
<comment type="caution">
    <text evidence="1">The sequence shown here is derived from an EMBL/GenBank/DDBJ whole genome shotgun (WGS) entry which is preliminary data.</text>
</comment>
<organism evidence="1 2">
    <name type="scientific">Entomophthora muscae</name>
    <dbReference type="NCBI Taxonomy" id="34485"/>
    <lineage>
        <taxon>Eukaryota</taxon>
        <taxon>Fungi</taxon>
        <taxon>Fungi incertae sedis</taxon>
        <taxon>Zoopagomycota</taxon>
        <taxon>Entomophthoromycotina</taxon>
        <taxon>Entomophthoromycetes</taxon>
        <taxon>Entomophthorales</taxon>
        <taxon>Entomophthoraceae</taxon>
        <taxon>Entomophthora</taxon>
    </lineage>
</organism>
<name>A0ACC2T3X9_9FUNG</name>
<dbReference type="Proteomes" id="UP001165960">
    <property type="component" value="Unassembled WGS sequence"/>
</dbReference>
<gene>
    <name evidence="1" type="ORF">DSO57_1020562</name>
</gene>
<accession>A0ACC2T3X9</accession>
<evidence type="ECO:0000313" key="2">
    <source>
        <dbReference type="Proteomes" id="UP001165960"/>
    </source>
</evidence>
<reference evidence="1" key="1">
    <citation type="submission" date="2022-04" db="EMBL/GenBank/DDBJ databases">
        <title>Genome of the entomopathogenic fungus Entomophthora muscae.</title>
        <authorList>
            <person name="Elya C."/>
            <person name="Lovett B.R."/>
            <person name="Lee E."/>
            <person name="Macias A.M."/>
            <person name="Hajek A.E."/>
            <person name="De Bivort B.L."/>
            <person name="Kasson M.T."/>
            <person name="De Fine Licht H.H."/>
            <person name="Stajich J.E."/>
        </authorList>
    </citation>
    <scope>NUCLEOTIDE SEQUENCE</scope>
    <source>
        <strain evidence="1">Berkeley</strain>
    </source>
</reference>
<evidence type="ECO:0000313" key="1">
    <source>
        <dbReference type="EMBL" id="KAJ9069239.1"/>
    </source>
</evidence>
<protein>
    <submittedName>
        <fullName evidence="1">Uncharacterized protein</fullName>
    </submittedName>
</protein>
<proteinExistence type="predicted"/>
<dbReference type="EMBL" id="QTSX02003647">
    <property type="protein sequence ID" value="KAJ9069239.1"/>
    <property type="molecule type" value="Genomic_DNA"/>
</dbReference>